<dbReference type="InterPro" id="IPR016102">
    <property type="entry name" value="Succinyl-CoA_synth-like"/>
</dbReference>
<dbReference type="GO" id="GO:0009361">
    <property type="term" value="C:succinate-CoA ligase complex (ADP-forming)"/>
    <property type="evidence" value="ECO:0007669"/>
    <property type="project" value="TreeGrafter"/>
</dbReference>
<dbReference type="Proteomes" id="UP000265768">
    <property type="component" value="Unassembled WGS sequence"/>
</dbReference>
<feature type="domain" description="CoA-binding" evidence="2">
    <location>
        <begin position="190"/>
        <end position="282"/>
    </location>
</feature>
<protein>
    <submittedName>
        <fullName evidence="3">Acyl-CoA synthetase FdrA</fullName>
    </submittedName>
</protein>
<gene>
    <name evidence="3" type="primary">fdrA</name>
    <name evidence="3" type="ORF">D5H75_01415</name>
</gene>
<keyword evidence="4" id="KW-1185">Reference proteome</keyword>
<reference evidence="3 4" key="1">
    <citation type="submission" date="2018-09" db="EMBL/GenBank/DDBJ databases">
        <title>YIM 75507 draft genome.</title>
        <authorList>
            <person name="Tang S."/>
            <person name="Feng Y."/>
        </authorList>
    </citation>
    <scope>NUCLEOTIDE SEQUENCE [LARGE SCALE GENOMIC DNA]</scope>
    <source>
        <strain evidence="3 4">YIM 75507</strain>
    </source>
</reference>
<dbReference type="SUPFAM" id="SSF52210">
    <property type="entry name" value="Succinyl-CoA synthetase domains"/>
    <property type="match status" value="2"/>
</dbReference>
<dbReference type="GO" id="GO:0004775">
    <property type="term" value="F:succinate-CoA ligase (ADP-forming) activity"/>
    <property type="evidence" value="ECO:0007669"/>
    <property type="project" value="TreeGrafter"/>
</dbReference>
<sequence>MREHRIYPNRYQDSVALMALSAALAELPGVETASVVMGTGANLDNLREAGLGEVDAGPGDLVVAVLGEEEAVARALELADERLAEQPSGDAGDGAVARRTLRTLRQAVEENPAHNLALISVPGPYAAAEALKALRLGLNVMVFSDNVPLDQEIEIKRFAEERDLLVMGPDCGTAIVNGLPLGFANVVRRGRIGVVGASGTGTQEITTRVHQLGEGISQALGTGGHDLSAEVGAISMLRGLRALAADEETDVIVLVSKPPAETVAKTVVEEARTLDVPVVICFLGADPAAFGGDGQGVHFARTLAGSADAAVALARGETPPAESAAPPYDQVRFAPGQRYLRGVFTGGTFCYEAQLLAQDAGIQAASNTPVAGNLALADVRASTGHTILDLGDDAFTQGRPHPMIDPLPRDERLLAEAADPATAVVLFDVVLGYGSADDPISGLLKAIGEANARAGREGRALAFVAHVCGTDDDPQDRSAVVARLREAGVLVAENNAQAAAIAAGMTP</sequence>
<dbReference type="OrthoDB" id="5580580at2"/>
<evidence type="ECO:0000259" key="2">
    <source>
        <dbReference type="Pfam" id="PF02629"/>
    </source>
</evidence>
<proteinExistence type="predicted"/>
<evidence type="ECO:0000313" key="3">
    <source>
        <dbReference type="EMBL" id="RJL36188.1"/>
    </source>
</evidence>
<dbReference type="AlphaFoldDB" id="A0A3A4BXA1"/>
<evidence type="ECO:0000259" key="1">
    <source>
        <dbReference type="Pfam" id="PF00549"/>
    </source>
</evidence>
<comment type="caution">
    <text evidence="3">The sequence shown here is derived from an EMBL/GenBank/DDBJ whole genome shotgun (WGS) entry which is preliminary data.</text>
</comment>
<dbReference type="InterPro" id="IPR005811">
    <property type="entry name" value="SUCC_ACL_C"/>
</dbReference>
<dbReference type="Pfam" id="PF02629">
    <property type="entry name" value="CoA_binding"/>
    <property type="match status" value="1"/>
</dbReference>
<dbReference type="GO" id="GO:0005829">
    <property type="term" value="C:cytosol"/>
    <property type="evidence" value="ECO:0007669"/>
    <property type="project" value="TreeGrafter"/>
</dbReference>
<dbReference type="EMBL" id="QZEY01000001">
    <property type="protein sequence ID" value="RJL36188.1"/>
    <property type="molecule type" value="Genomic_DNA"/>
</dbReference>
<name>A0A3A4BXA1_9ACTN</name>
<evidence type="ECO:0000313" key="4">
    <source>
        <dbReference type="Proteomes" id="UP000265768"/>
    </source>
</evidence>
<dbReference type="InterPro" id="IPR003781">
    <property type="entry name" value="CoA-bd"/>
</dbReference>
<dbReference type="GO" id="GO:0004776">
    <property type="term" value="F:succinate-CoA ligase (GDP-forming) activity"/>
    <property type="evidence" value="ECO:0007669"/>
    <property type="project" value="TreeGrafter"/>
</dbReference>
<dbReference type="Pfam" id="PF00549">
    <property type="entry name" value="Ligase_CoA"/>
    <property type="match status" value="1"/>
</dbReference>
<dbReference type="Gene3D" id="3.40.50.720">
    <property type="entry name" value="NAD(P)-binding Rossmann-like Domain"/>
    <property type="match status" value="1"/>
</dbReference>
<dbReference type="PANTHER" id="PTHR11117:SF24">
    <property type="entry name" value="PROTEIN FDRA"/>
    <property type="match status" value="1"/>
</dbReference>
<organism evidence="3 4">
    <name type="scientific">Bailinhaonella thermotolerans</name>
    <dbReference type="NCBI Taxonomy" id="1070861"/>
    <lineage>
        <taxon>Bacteria</taxon>
        <taxon>Bacillati</taxon>
        <taxon>Actinomycetota</taxon>
        <taxon>Actinomycetes</taxon>
        <taxon>Streptosporangiales</taxon>
        <taxon>Streptosporangiaceae</taxon>
        <taxon>Bailinhaonella</taxon>
    </lineage>
</organism>
<dbReference type="GO" id="GO:0006099">
    <property type="term" value="P:tricarboxylic acid cycle"/>
    <property type="evidence" value="ECO:0007669"/>
    <property type="project" value="TreeGrafter"/>
</dbReference>
<dbReference type="Gene3D" id="3.40.50.261">
    <property type="entry name" value="Succinyl-CoA synthetase domains"/>
    <property type="match status" value="2"/>
</dbReference>
<accession>A0A3A4BXA1</accession>
<dbReference type="PANTHER" id="PTHR11117">
    <property type="entry name" value="SUCCINYL-COA LIGASE SUBUNIT ALPHA"/>
    <property type="match status" value="1"/>
</dbReference>
<feature type="domain" description="ATP-citrate synthase/succinyl-CoA ligase C-terminal" evidence="1">
    <location>
        <begin position="343"/>
        <end position="502"/>
    </location>
</feature>
<dbReference type="NCBIfam" id="NF004760">
    <property type="entry name" value="PRK06091.1"/>
    <property type="match status" value="1"/>
</dbReference>